<organism evidence="1 2">
    <name type="scientific">Phaeosphaeria nodorum (strain SN15 / ATCC MYA-4574 / FGSC 10173)</name>
    <name type="common">Glume blotch fungus</name>
    <name type="synonym">Parastagonospora nodorum</name>
    <dbReference type="NCBI Taxonomy" id="321614"/>
    <lineage>
        <taxon>Eukaryota</taxon>
        <taxon>Fungi</taxon>
        <taxon>Dikarya</taxon>
        <taxon>Ascomycota</taxon>
        <taxon>Pezizomycotina</taxon>
        <taxon>Dothideomycetes</taxon>
        <taxon>Pleosporomycetidae</taxon>
        <taxon>Pleosporales</taxon>
        <taxon>Pleosporineae</taxon>
        <taxon>Phaeosphaeriaceae</taxon>
        <taxon>Parastagonospora</taxon>
    </lineage>
</organism>
<dbReference type="GeneID" id="5970575"/>
<sequence>MSAVVHAGRYSARRAESLVFKKARGIAKTSAERKFEVWLCQAIATACPLPLDARFGALSERCNVVKFGERDNEGRNVLEERRRQEARGYEES</sequence>
<dbReference type="EMBL" id="CH445328">
    <property type="protein sequence ID" value="EAT89868.1"/>
    <property type="molecule type" value="Genomic_DNA"/>
</dbReference>
<dbReference type="HOGENOM" id="CLU_2414042_0_0_1"/>
<dbReference type="InParanoid" id="Q0UYM7"/>
<dbReference type="KEGG" id="pno:SNOG_03137"/>
<accession>Q0UYM7</accession>
<protein>
    <submittedName>
        <fullName evidence="1">Uncharacterized protein</fullName>
    </submittedName>
</protein>
<proteinExistence type="predicted"/>
<dbReference type="AlphaFoldDB" id="Q0UYM7"/>
<evidence type="ECO:0000313" key="2">
    <source>
        <dbReference type="Proteomes" id="UP000001055"/>
    </source>
</evidence>
<name>Q0UYM7_PHANO</name>
<dbReference type="RefSeq" id="XP_001793718.1">
    <property type="nucleotide sequence ID" value="XM_001793666.1"/>
</dbReference>
<gene>
    <name evidence="1" type="ORF">SNOG_03137</name>
</gene>
<evidence type="ECO:0000313" key="1">
    <source>
        <dbReference type="EMBL" id="EAT89868.1"/>
    </source>
</evidence>
<reference evidence="2" key="1">
    <citation type="journal article" date="2007" name="Plant Cell">
        <title>Dothideomycete-plant interactions illuminated by genome sequencing and EST analysis of the wheat pathogen Stagonospora nodorum.</title>
        <authorList>
            <person name="Hane J.K."/>
            <person name="Lowe R.G."/>
            <person name="Solomon P.S."/>
            <person name="Tan K.C."/>
            <person name="Schoch C.L."/>
            <person name="Spatafora J.W."/>
            <person name="Crous P.W."/>
            <person name="Kodira C."/>
            <person name="Birren B.W."/>
            <person name="Galagan J.E."/>
            <person name="Torriani S.F."/>
            <person name="McDonald B.A."/>
            <person name="Oliver R.P."/>
        </authorList>
    </citation>
    <scope>NUCLEOTIDE SEQUENCE [LARGE SCALE GENOMIC DNA]</scope>
    <source>
        <strain evidence="2">SN15 / ATCC MYA-4574 / FGSC 10173</strain>
    </source>
</reference>
<dbReference type="Proteomes" id="UP000001055">
    <property type="component" value="Unassembled WGS sequence"/>
</dbReference>